<dbReference type="PANTHER" id="PTHR13890">
    <property type="entry name" value="RNA SPLICING PROTEIN MRS2, MITOCHONDRIAL"/>
    <property type="match status" value="1"/>
</dbReference>
<protein>
    <recommendedName>
        <fullName evidence="9">Magnesium transporter</fullName>
    </recommendedName>
</protein>
<evidence type="ECO:0000256" key="5">
    <source>
        <dbReference type="ARBA" id="ARBA00022946"/>
    </source>
</evidence>
<dbReference type="CDD" id="cd12823">
    <property type="entry name" value="Mrs2_Mfm1p-like"/>
    <property type="match status" value="1"/>
</dbReference>
<dbReference type="GO" id="GO:0015095">
    <property type="term" value="F:magnesium ion transmembrane transporter activity"/>
    <property type="evidence" value="ECO:0007669"/>
    <property type="project" value="TreeGrafter"/>
</dbReference>
<dbReference type="PANTHER" id="PTHR13890:SF0">
    <property type="entry name" value="MAGNESIUM TRANSPORTER MRS2 HOMOLOG, MITOCHONDRIAL"/>
    <property type="match status" value="1"/>
</dbReference>
<keyword evidence="11" id="KW-1185">Reference proteome</keyword>
<name>A0A8K1CGQ0_PYTOL</name>
<sequence length="371" mass="41833">MGSFVCDVDGTRRNNTFLVLRFDEHGKHVYLEMTRNDILQTIRQAEQCPSVASTNLPPTTKERSGSISPLGAYCDLQPVHMRDLRQLDESFSESNETSIVVRKQAILINADPIRSIIMRNATLILVPDGADSLLSMLIKDFHDCVEIKDSTTPYEFRALEAILDTLSRLLDDEYDHHAAEIGEMLDSLVSVRIISGELETMRLMKNSMNAFEAQVDSVRRALMELLDNEEDLRLLYLTKLSQEPSLIYDLGSFDPEEVEILLESYMKDIYTTRTKSELLQHRVQSTESLITMKLDYARNYLLALQLIFSLAGVGLGVGTLIAGIFGMNLTMGIPNTVAYFWWVDAAIVASCIGIIWGGIMYFRHQGLMIST</sequence>
<keyword evidence="7 9" id="KW-0406">Ion transport</keyword>
<accession>A0A8K1CGQ0</accession>
<dbReference type="Pfam" id="PF22099">
    <property type="entry name" value="MRS2-like"/>
    <property type="match status" value="1"/>
</dbReference>
<keyword evidence="2 9" id="KW-0813">Transport</keyword>
<keyword evidence="6 9" id="KW-1133">Transmembrane helix</keyword>
<comment type="subcellular location">
    <subcellularLocation>
        <location evidence="1">Membrane</location>
        <topology evidence="1">Multi-pass membrane protein</topology>
    </subcellularLocation>
    <subcellularLocation>
        <location evidence="9">Mitochondrion inner membrane</location>
        <topology evidence="9">Multi-pass membrane protein</topology>
    </subcellularLocation>
</comment>
<comment type="similarity">
    <text evidence="9">Belongs to the CorA metal ion transporter (MIT) (TC 1.A.35) family.</text>
</comment>
<evidence type="ECO:0000313" key="11">
    <source>
        <dbReference type="Proteomes" id="UP000794436"/>
    </source>
</evidence>
<dbReference type="GO" id="GO:0005743">
    <property type="term" value="C:mitochondrial inner membrane"/>
    <property type="evidence" value="ECO:0007669"/>
    <property type="project" value="UniProtKB-SubCell"/>
</dbReference>
<evidence type="ECO:0000256" key="3">
    <source>
        <dbReference type="ARBA" id="ARBA00022692"/>
    </source>
</evidence>
<evidence type="ECO:0000256" key="6">
    <source>
        <dbReference type="ARBA" id="ARBA00022989"/>
    </source>
</evidence>
<evidence type="ECO:0000313" key="10">
    <source>
        <dbReference type="EMBL" id="TMW63219.1"/>
    </source>
</evidence>
<keyword evidence="9" id="KW-0496">Mitochondrion</keyword>
<proteinExistence type="inferred from homology"/>
<reference evidence="10" key="1">
    <citation type="submission" date="2019-03" db="EMBL/GenBank/DDBJ databases">
        <title>Long read genome sequence of the mycoparasitic Pythium oligandrum ATCC 38472 isolated from sugarbeet rhizosphere.</title>
        <authorList>
            <person name="Gaulin E."/>
        </authorList>
    </citation>
    <scope>NUCLEOTIDE SEQUENCE</scope>
    <source>
        <strain evidence="10">ATCC 38472_TT</strain>
    </source>
</reference>
<dbReference type="Gene3D" id="1.20.58.340">
    <property type="entry name" value="Magnesium transport protein CorA, transmembrane region"/>
    <property type="match status" value="1"/>
</dbReference>
<gene>
    <name evidence="10" type="ORF">Poli38472_002160</name>
</gene>
<feature type="transmembrane region" description="Helical" evidence="9">
    <location>
        <begin position="300"/>
        <end position="327"/>
    </location>
</feature>
<evidence type="ECO:0000256" key="1">
    <source>
        <dbReference type="ARBA" id="ARBA00004141"/>
    </source>
</evidence>
<evidence type="ECO:0000256" key="4">
    <source>
        <dbReference type="ARBA" id="ARBA00022842"/>
    </source>
</evidence>
<comment type="caution">
    <text evidence="10">The sequence shown here is derived from an EMBL/GenBank/DDBJ whole genome shotgun (WGS) entry which is preliminary data.</text>
</comment>
<keyword evidence="8 9" id="KW-0472">Membrane</keyword>
<evidence type="ECO:0000256" key="8">
    <source>
        <dbReference type="ARBA" id="ARBA00023136"/>
    </source>
</evidence>
<keyword evidence="4 9" id="KW-0460">Magnesium</keyword>
<keyword evidence="3 9" id="KW-0812">Transmembrane</keyword>
<dbReference type="OrthoDB" id="10251508at2759"/>
<organism evidence="10 11">
    <name type="scientific">Pythium oligandrum</name>
    <name type="common">Mycoparasitic fungus</name>
    <dbReference type="NCBI Taxonomy" id="41045"/>
    <lineage>
        <taxon>Eukaryota</taxon>
        <taxon>Sar</taxon>
        <taxon>Stramenopiles</taxon>
        <taxon>Oomycota</taxon>
        <taxon>Peronosporomycetes</taxon>
        <taxon>Pythiales</taxon>
        <taxon>Pythiaceae</taxon>
        <taxon>Pythium</taxon>
    </lineage>
</organism>
<feature type="transmembrane region" description="Helical" evidence="9">
    <location>
        <begin position="339"/>
        <end position="362"/>
    </location>
</feature>
<dbReference type="AlphaFoldDB" id="A0A8K1CGQ0"/>
<keyword evidence="5" id="KW-0809">Transit peptide</keyword>
<keyword evidence="9" id="KW-0999">Mitochondrion inner membrane</keyword>
<dbReference type="InterPro" id="IPR039204">
    <property type="entry name" value="MRS2-like"/>
</dbReference>
<dbReference type="EMBL" id="SPLM01000072">
    <property type="protein sequence ID" value="TMW63219.1"/>
    <property type="molecule type" value="Genomic_DNA"/>
</dbReference>
<evidence type="ECO:0000256" key="9">
    <source>
        <dbReference type="RuleBase" id="RU366042"/>
    </source>
</evidence>
<evidence type="ECO:0000256" key="7">
    <source>
        <dbReference type="ARBA" id="ARBA00023065"/>
    </source>
</evidence>
<dbReference type="Proteomes" id="UP000794436">
    <property type="component" value="Unassembled WGS sequence"/>
</dbReference>
<dbReference type="Gene3D" id="2.40.128.330">
    <property type="match status" value="1"/>
</dbReference>
<evidence type="ECO:0000256" key="2">
    <source>
        <dbReference type="ARBA" id="ARBA00022448"/>
    </source>
</evidence>